<feature type="compositionally biased region" description="Polar residues" evidence="7">
    <location>
        <begin position="1"/>
        <end position="15"/>
    </location>
</feature>
<evidence type="ECO:0000256" key="5">
    <source>
        <dbReference type="ARBA" id="ARBA00022786"/>
    </source>
</evidence>
<keyword evidence="9" id="KW-0436">Ligase</keyword>
<comment type="pathway">
    <text evidence="2">Protein modification; protein ubiquitination.</text>
</comment>
<dbReference type="Proteomes" id="UP000315496">
    <property type="component" value="Chromosome 1"/>
</dbReference>
<dbReference type="GO" id="GO:0061630">
    <property type="term" value="F:ubiquitin protein ligase activity"/>
    <property type="evidence" value="ECO:0007669"/>
    <property type="project" value="UniProtKB-EC"/>
</dbReference>
<dbReference type="SUPFAM" id="SSF56204">
    <property type="entry name" value="Hect, E3 ligase catalytic domain"/>
    <property type="match status" value="1"/>
</dbReference>
<sequence length="843" mass="95473">MGLGSSRLSETQLSVAPSPAHEPPLRYRLLFNGPHYEFYILPHEGELLTTRRSVYLNVGLGQERPRFSSLILALQPNTYYGVLFGGIVKVRLSVTDAIQCVIEATEPDLLLTVAIIAKSGSVCTRLSPVYILAPFHHPTLHRPPIAHLLTSQDRLCASCLTMTCAGQQKTYRHVFLKLSPRQLSLIVHHGIAYPDPFNIEQQDGWEGLESEAQEYFKDLGRTITVLPLLWRRPDTMWFPGATFFDTPIITWPPLSWTNVTDNTMLCSQDLNVTTKGRRLELAQLKDIPIDITFFQGTGHEIRLSIVLVVMNLPLVTRFIRSLEHVINHVASQFCETIDVVTARNARALLNTRLQRQTYHCEIDRRAIFESVIKEVKRKDRAPRETLIPRIVFKGEQGMDMGGLLKELLSEMAVQMTQYGLVNEIDHRQGFKEITPEYEMGPLSAHHEMPARLRVLFYRRIGYLMGVAMFKQLKFPIYITPALIFLISRCRISTDSRATEDEEDDALKASRAKYYGEGRHNSFLWTVWHAIKLRLMSLLGLNVHEQKRFISYLDILINGGGGTSIPGIGSVAIKVHPFDALALYMSYANADADLPGLGYYLYPDLKAYGMDECLNNSIPLDQLHISVRNASARKYERFCREGKYYFYNIEEVPTGTGTDGAEGLKLIPYPFFSAETGIPSSLVPIYACHVAYFHLLGSTYYELCAIADGLSSFLGDDTTILESPELTPMYLYTQFFSIPPLTAITPEDITRYCIFEGPIDSRKAFVEAFMRLTGQERATLLQFCTGVPYLGHDTRIVVKMTLPRGYLPQGRTCANILELPREVDAMRMLLAIQKACQHMYFGFI</sequence>
<proteinExistence type="predicted"/>
<feature type="domain" description="HECT" evidence="8">
    <location>
        <begin position="762"/>
        <end position="843"/>
    </location>
</feature>
<feature type="active site" description="Glycyl thioester intermediate" evidence="6">
    <location>
        <position position="812"/>
    </location>
</feature>
<evidence type="ECO:0000259" key="8">
    <source>
        <dbReference type="PROSITE" id="PS50237"/>
    </source>
</evidence>
<evidence type="ECO:0000256" key="3">
    <source>
        <dbReference type="ARBA" id="ARBA00012485"/>
    </source>
</evidence>
<dbReference type="PANTHER" id="PTHR11254">
    <property type="entry name" value="HECT DOMAIN UBIQUITIN-PROTEIN LIGASE"/>
    <property type="match status" value="1"/>
</dbReference>
<feature type="region of interest" description="Disordered" evidence="7">
    <location>
        <begin position="1"/>
        <end position="21"/>
    </location>
</feature>
<gene>
    <name evidence="9" type="ORF">GMRT_16282</name>
</gene>
<dbReference type="InterPro" id="IPR050409">
    <property type="entry name" value="E3_ubiq-protein_ligase"/>
</dbReference>
<evidence type="ECO:0000256" key="2">
    <source>
        <dbReference type="ARBA" id="ARBA00004906"/>
    </source>
</evidence>
<dbReference type="EC" id="2.3.2.26" evidence="3"/>
<dbReference type="InterPro" id="IPR035983">
    <property type="entry name" value="Hect_E3_ubiquitin_ligase"/>
</dbReference>
<keyword evidence="4" id="KW-0808">Transferase</keyword>
<dbReference type="GO" id="GO:0016874">
    <property type="term" value="F:ligase activity"/>
    <property type="evidence" value="ECO:0007669"/>
    <property type="project" value="UniProtKB-KW"/>
</dbReference>
<evidence type="ECO:0000313" key="9">
    <source>
        <dbReference type="EMBL" id="TNJ29628.1"/>
    </source>
</evidence>
<evidence type="ECO:0000256" key="7">
    <source>
        <dbReference type="SAM" id="MobiDB-lite"/>
    </source>
</evidence>
<dbReference type="InterPro" id="IPR000569">
    <property type="entry name" value="HECT_dom"/>
</dbReference>
<dbReference type="GO" id="GO:0005737">
    <property type="term" value="C:cytoplasm"/>
    <property type="evidence" value="ECO:0007669"/>
    <property type="project" value="TreeGrafter"/>
</dbReference>
<protein>
    <recommendedName>
        <fullName evidence="3">HECT-type E3 ubiquitin transferase</fullName>
        <ecNumber evidence="3">2.3.2.26</ecNumber>
    </recommendedName>
</protein>
<organism evidence="9 10">
    <name type="scientific">Giardia muris</name>
    <dbReference type="NCBI Taxonomy" id="5742"/>
    <lineage>
        <taxon>Eukaryota</taxon>
        <taxon>Metamonada</taxon>
        <taxon>Diplomonadida</taxon>
        <taxon>Hexamitidae</taxon>
        <taxon>Giardiinae</taxon>
        <taxon>Giardia</taxon>
    </lineage>
</organism>
<evidence type="ECO:0000256" key="6">
    <source>
        <dbReference type="PROSITE-ProRule" id="PRU00104"/>
    </source>
</evidence>
<comment type="caution">
    <text evidence="9">The sequence shown here is derived from an EMBL/GenBank/DDBJ whole genome shotgun (WGS) entry which is preliminary data.</text>
</comment>
<keyword evidence="5 6" id="KW-0833">Ubl conjugation pathway</keyword>
<dbReference type="PANTHER" id="PTHR11254:SF440">
    <property type="entry name" value="E3 UBIQUITIN-PROTEIN LIGASE NEDD-4"/>
    <property type="match status" value="1"/>
</dbReference>
<keyword evidence="10" id="KW-1185">Reference proteome</keyword>
<dbReference type="Gene3D" id="3.30.2410.10">
    <property type="entry name" value="Hect, E3 ligase catalytic domain"/>
    <property type="match status" value="1"/>
</dbReference>
<evidence type="ECO:0000256" key="4">
    <source>
        <dbReference type="ARBA" id="ARBA00022679"/>
    </source>
</evidence>
<accession>A0A4Z1T1P8</accession>
<evidence type="ECO:0000256" key="1">
    <source>
        <dbReference type="ARBA" id="ARBA00000885"/>
    </source>
</evidence>
<dbReference type="AlphaFoldDB" id="A0A4Z1T1P8"/>
<dbReference type="Pfam" id="PF00632">
    <property type="entry name" value="HECT"/>
    <property type="match status" value="1"/>
</dbReference>
<dbReference type="GO" id="GO:0006511">
    <property type="term" value="P:ubiquitin-dependent protein catabolic process"/>
    <property type="evidence" value="ECO:0007669"/>
    <property type="project" value="TreeGrafter"/>
</dbReference>
<comment type="catalytic activity">
    <reaction evidence="1">
        <text>S-ubiquitinyl-[E2 ubiquitin-conjugating enzyme]-L-cysteine + [acceptor protein]-L-lysine = [E2 ubiquitin-conjugating enzyme]-L-cysteine + N(6)-ubiquitinyl-[acceptor protein]-L-lysine.</text>
        <dbReference type="EC" id="2.3.2.26"/>
    </reaction>
</comment>
<reference evidence="9 10" key="1">
    <citation type="submission" date="2019-05" db="EMBL/GenBank/DDBJ databases">
        <title>The compact genome of Giardia muris reveals important steps in the evolution of intestinal protozoan parasites.</title>
        <authorList>
            <person name="Xu F."/>
            <person name="Jimenez-Gonzalez A."/>
            <person name="Einarsson E."/>
            <person name="Astvaldsson A."/>
            <person name="Peirasmaki D."/>
            <person name="Eckmann L."/>
            <person name="Andersson J.O."/>
            <person name="Svard S.G."/>
            <person name="Jerlstrom-Hultqvist J."/>
        </authorList>
    </citation>
    <scope>NUCLEOTIDE SEQUENCE [LARGE SCALE GENOMIC DNA]</scope>
    <source>
        <strain evidence="9 10">Roberts-Thomson</strain>
    </source>
</reference>
<dbReference type="OrthoDB" id="89236at2759"/>
<dbReference type="VEuPathDB" id="GiardiaDB:GMRT_16282"/>
<dbReference type="EMBL" id="VDLU01000001">
    <property type="protein sequence ID" value="TNJ29628.1"/>
    <property type="molecule type" value="Genomic_DNA"/>
</dbReference>
<dbReference type="Gene3D" id="3.90.1750.10">
    <property type="entry name" value="Hect, E3 ligase catalytic domains"/>
    <property type="match status" value="1"/>
</dbReference>
<dbReference type="GO" id="GO:0016567">
    <property type="term" value="P:protein ubiquitination"/>
    <property type="evidence" value="ECO:0007669"/>
    <property type="project" value="TreeGrafter"/>
</dbReference>
<dbReference type="PROSITE" id="PS50237">
    <property type="entry name" value="HECT"/>
    <property type="match status" value="1"/>
</dbReference>
<evidence type="ECO:0000313" key="10">
    <source>
        <dbReference type="Proteomes" id="UP000315496"/>
    </source>
</evidence>
<name>A0A4Z1T1P8_GIAMU</name>